<dbReference type="AlphaFoldDB" id="A0A1F4VC41"/>
<proteinExistence type="predicted"/>
<sequence length="173" mass="19731">MAKVKRENPFAYRRRRRLPGMHLIMAENGGMPLNEALGAFFFAMLHDMVKHECLAREALKEHEGQVRRAVSNAKDPDGAALSSVFGLMGSSSLAFEEWSYLKDDDAFAFILMAGQAIEMTQRWIGSGAEKPYGEGRYVVRSQWAIDHERRFGPWDHTKEKDLVKRLQAEIRTS</sequence>
<dbReference type="EMBL" id="MEVC01000020">
    <property type="protein sequence ID" value="OGC54578.1"/>
    <property type="molecule type" value="Genomic_DNA"/>
</dbReference>
<protein>
    <submittedName>
        <fullName evidence="1">Uncharacterized protein</fullName>
    </submittedName>
</protein>
<reference evidence="1 2" key="1">
    <citation type="journal article" date="2016" name="Nat. Commun.">
        <title>Thousands of microbial genomes shed light on interconnected biogeochemical processes in an aquifer system.</title>
        <authorList>
            <person name="Anantharaman K."/>
            <person name="Brown C.T."/>
            <person name="Hug L.A."/>
            <person name="Sharon I."/>
            <person name="Castelle C.J."/>
            <person name="Probst A.J."/>
            <person name="Thomas B.C."/>
            <person name="Singh A."/>
            <person name="Wilkins M.J."/>
            <person name="Karaoz U."/>
            <person name="Brodie E.L."/>
            <person name="Williams K.H."/>
            <person name="Hubbard S.S."/>
            <person name="Banfield J.F."/>
        </authorList>
    </citation>
    <scope>NUCLEOTIDE SEQUENCE [LARGE SCALE GENOMIC DNA]</scope>
</reference>
<organism evidence="1 2">
    <name type="scientific">candidate division WWE3 bacterium RIFCSPHIGHO2_01_FULL_48_15</name>
    <dbReference type="NCBI Taxonomy" id="1802619"/>
    <lineage>
        <taxon>Bacteria</taxon>
        <taxon>Katanobacteria</taxon>
    </lineage>
</organism>
<comment type="caution">
    <text evidence="1">The sequence shown here is derived from an EMBL/GenBank/DDBJ whole genome shotgun (WGS) entry which is preliminary data.</text>
</comment>
<evidence type="ECO:0000313" key="1">
    <source>
        <dbReference type="EMBL" id="OGC54578.1"/>
    </source>
</evidence>
<gene>
    <name evidence="1" type="ORF">A2797_01670</name>
</gene>
<dbReference type="STRING" id="1802619.A2797_01670"/>
<accession>A0A1F4VC41</accession>
<evidence type="ECO:0000313" key="2">
    <source>
        <dbReference type="Proteomes" id="UP000179005"/>
    </source>
</evidence>
<dbReference type="Proteomes" id="UP000179005">
    <property type="component" value="Unassembled WGS sequence"/>
</dbReference>
<name>A0A1F4VC41_UNCKA</name>